<accession>A0A4Z1DYY0</accession>
<dbReference type="AlphaFoldDB" id="A0A4Z1DYY0"/>
<reference evidence="2 3" key="1">
    <citation type="submission" date="2018-11" db="EMBL/GenBank/DDBJ databases">
        <title>Complete genome sequencing of the Actinobacteria Serinibacter sp. K3-2.</title>
        <authorList>
            <person name="Rakitin A.L."/>
            <person name="Beletsky A.V."/>
            <person name="Mardanov A.V."/>
            <person name="Ravin N.V."/>
            <person name="Gromova A.S."/>
            <person name="Filippova S.N."/>
            <person name="Gal'Chenko V.F."/>
        </authorList>
    </citation>
    <scope>NUCLEOTIDE SEQUENCE [LARGE SCALE GENOMIC DNA]</scope>
    <source>
        <strain evidence="2 3">K3-2</strain>
    </source>
</reference>
<protein>
    <recommendedName>
        <fullName evidence="4">DUF559 domain-containing protein</fullName>
    </recommendedName>
</protein>
<gene>
    <name evidence="2" type="ORF">SERN_2801</name>
</gene>
<evidence type="ECO:0000313" key="3">
    <source>
        <dbReference type="Proteomes" id="UP000297318"/>
    </source>
</evidence>
<evidence type="ECO:0008006" key="4">
    <source>
        <dbReference type="Google" id="ProtNLM"/>
    </source>
</evidence>
<keyword evidence="3" id="KW-1185">Reference proteome</keyword>
<organism evidence="2 3">
    <name type="scientific">Serinibacter arcticus</name>
    <dbReference type="NCBI Taxonomy" id="1655435"/>
    <lineage>
        <taxon>Bacteria</taxon>
        <taxon>Bacillati</taxon>
        <taxon>Actinomycetota</taxon>
        <taxon>Actinomycetes</taxon>
        <taxon>Micrococcales</taxon>
        <taxon>Beutenbergiaceae</taxon>
        <taxon>Serinibacter</taxon>
    </lineage>
</organism>
<feature type="region of interest" description="Disordered" evidence="1">
    <location>
        <begin position="318"/>
        <end position="337"/>
    </location>
</feature>
<dbReference type="EMBL" id="RHPJ01000004">
    <property type="protein sequence ID" value="TGO04210.1"/>
    <property type="molecule type" value="Genomic_DNA"/>
</dbReference>
<feature type="compositionally biased region" description="Low complexity" evidence="1">
    <location>
        <begin position="320"/>
        <end position="337"/>
    </location>
</feature>
<comment type="caution">
    <text evidence="2">The sequence shown here is derived from an EMBL/GenBank/DDBJ whole genome shotgun (WGS) entry which is preliminary data.</text>
</comment>
<proteinExistence type="predicted"/>
<name>A0A4Z1DYY0_9MICO</name>
<dbReference type="Proteomes" id="UP000297318">
    <property type="component" value="Unassembled WGS sequence"/>
</dbReference>
<dbReference type="OrthoDB" id="2594539at2"/>
<sequence>MRHLSVLRQRHGLARGNELGLTKRQLRLLVERGELRSPARGWYALPEADPHTTRAVALGGRLACVSALRSHGCDVPGDASVLHYAVPSHHRVRRRGPGVRHFEDVADHGGAYVQPLPDALVRAMLCRPYLEALATLELVARTRGPELLEDVLRRVAAVRSGLAADLATDVDLASRSAVETRVRLALRAAGLHVVAGARIPGIGEVDLLVEGCVIVEIDGFAYHGDRKQYRADRRRDRAAARLGLVVLRFAFEDADAVAVVAEVALHVAALRHHPHQPLRSVPPAVIHQLREVAARGENRSSWRARKAVGVTGGRIGGVPSDGAAVPSAGPAATATTG</sequence>
<evidence type="ECO:0000313" key="2">
    <source>
        <dbReference type="EMBL" id="TGO04210.1"/>
    </source>
</evidence>
<dbReference type="Gene3D" id="3.40.960.10">
    <property type="entry name" value="VSR Endonuclease"/>
    <property type="match status" value="1"/>
</dbReference>
<dbReference type="RefSeq" id="WP_135850791.1">
    <property type="nucleotide sequence ID" value="NZ_RHPJ01000004.1"/>
</dbReference>
<evidence type="ECO:0000256" key="1">
    <source>
        <dbReference type="SAM" id="MobiDB-lite"/>
    </source>
</evidence>